<evidence type="ECO:0000313" key="2">
    <source>
        <dbReference type="EMBL" id="GAH44610.1"/>
    </source>
</evidence>
<sequence>METRPEVDSLGVRQVLKTAYYGIQTLRAMENFPVSGLKAPVGFIRAYIYVKKAAAMANMRVGWLDKKIGEVIVRACDEILDGKFLDQFVVDVFQAGAGTSFNMNVNEVLANRTLEILGKNKGDYKRVNPNDHINMAQSSND</sequence>
<name>X1GIF0_9ZZZZ</name>
<dbReference type="FunFam" id="1.10.275.10:FF:000001">
    <property type="entry name" value="Fumarate hydratase, mitochondrial"/>
    <property type="match status" value="1"/>
</dbReference>
<dbReference type="InterPro" id="IPR022761">
    <property type="entry name" value="Fumarate_lyase_N"/>
</dbReference>
<dbReference type="PANTHER" id="PTHR42696:SF2">
    <property type="entry name" value="ASPARTATE AMMONIA-LYASE"/>
    <property type="match status" value="1"/>
</dbReference>
<dbReference type="SUPFAM" id="SSF48557">
    <property type="entry name" value="L-aspartase-like"/>
    <property type="match status" value="1"/>
</dbReference>
<gene>
    <name evidence="2" type="ORF">S03H2_11882</name>
</gene>
<dbReference type="Gene3D" id="1.10.275.10">
    <property type="entry name" value="Fumarase/aspartase (N-terminal domain)"/>
    <property type="match status" value="1"/>
</dbReference>
<feature type="domain" description="Fumarate lyase N-terminal" evidence="1">
    <location>
        <begin position="17"/>
        <end position="141"/>
    </location>
</feature>
<dbReference type="InterPro" id="IPR024083">
    <property type="entry name" value="Fumarase/histidase_N"/>
</dbReference>
<accession>X1GIF0</accession>
<reference evidence="2" key="1">
    <citation type="journal article" date="2014" name="Front. Microbiol.">
        <title>High frequency of phylogenetically diverse reductive dehalogenase-homologous genes in deep subseafloor sedimentary metagenomes.</title>
        <authorList>
            <person name="Kawai M."/>
            <person name="Futagami T."/>
            <person name="Toyoda A."/>
            <person name="Takaki Y."/>
            <person name="Nishi S."/>
            <person name="Hori S."/>
            <person name="Arai W."/>
            <person name="Tsubouchi T."/>
            <person name="Morono Y."/>
            <person name="Uchiyama I."/>
            <person name="Ito T."/>
            <person name="Fujiyama A."/>
            <person name="Inagaki F."/>
            <person name="Takami H."/>
        </authorList>
    </citation>
    <scope>NUCLEOTIDE SEQUENCE</scope>
    <source>
        <strain evidence="2">Expedition CK06-06</strain>
    </source>
</reference>
<organism evidence="2">
    <name type="scientific">marine sediment metagenome</name>
    <dbReference type="NCBI Taxonomy" id="412755"/>
    <lineage>
        <taxon>unclassified sequences</taxon>
        <taxon>metagenomes</taxon>
        <taxon>ecological metagenomes</taxon>
    </lineage>
</organism>
<dbReference type="Pfam" id="PF00206">
    <property type="entry name" value="Lyase_1"/>
    <property type="match status" value="1"/>
</dbReference>
<dbReference type="InterPro" id="IPR051546">
    <property type="entry name" value="Aspartate_Ammonia-Lyase"/>
</dbReference>
<dbReference type="GO" id="GO:0008797">
    <property type="term" value="F:aspartate ammonia-lyase activity"/>
    <property type="evidence" value="ECO:0007669"/>
    <property type="project" value="TreeGrafter"/>
</dbReference>
<protein>
    <recommendedName>
        <fullName evidence="1">Fumarate lyase N-terminal domain-containing protein</fullName>
    </recommendedName>
</protein>
<proteinExistence type="predicted"/>
<dbReference type="AlphaFoldDB" id="X1GIF0"/>
<dbReference type="GO" id="GO:0005829">
    <property type="term" value="C:cytosol"/>
    <property type="evidence" value="ECO:0007669"/>
    <property type="project" value="TreeGrafter"/>
</dbReference>
<dbReference type="PANTHER" id="PTHR42696">
    <property type="entry name" value="ASPARTATE AMMONIA-LYASE"/>
    <property type="match status" value="1"/>
</dbReference>
<dbReference type="GO" id="GO:0006531">
    <property type="term" value="P:aspartate metabolic process"/>
    <property type="evidence" value="ECO:0007669"/>
    <property type="project" value="TreeGrafter"/>
</dbReference>
<feature type="non-terminal residue" evidence="2">
    <location>
        <position position="141"/>
    </location>
</feature>
<dbReference type="EMBL" id="BARU01006050">
    <property type="protein sequence ID" value="GAH44610.1"/>
    <property type="molecule type" value="Genomic_DNA"/>
</dbReference>
<evidence type="ECO:0000259" key="1">
    <source>
        <dbReference type="Pfam" id="PF00206"/>
    </source>
</evidence>
<comment type="caution">
    <text evidence="2">The sequence shown here is derived from an EMBL/GenBank/DDBJ whole genome shotgun (WGS) entry which is preliminary data.</text>
</comment>
<dbReference type="InterPro" id="IPR008948">
    <property type="entry name" value="L-Aspartase-like"/>
</dbReference>